<keyword evidence="3" id="KW-1185">Reference proteome</keyword>
<evidence type="ECO:0000313" key="2">
    <source>
        <dbReference type="EMBL" id="KAF0315577.1"/>
    </source>
</evidence>
<reference evidence="2 3" key="1">
    <citation type="submission" date="2019-12" db="EMBL/GenBank/DDBJ databases">
        <title>A genome sequence resource for the geographically widespread anthracnose pathogen Colletotrichum asianum.</title>
        <authorList>
            <person name="Meng Y."/>
        </authorList>
    </citation>
    <scope>NUCLEOTIDE SEQUENCE [LARGE SCALE GENOMIC DNA]</scope>
    <source>
        <strain evidence="2 3">ICMP 18580</strain>
    </source>
</reference>
<gene>
    <name evidence="2" type="ORF">GQ607_017202</name>
</gene>
<dbReference type="OrthoDB" id="4831993at2759"/>
<feature type="compositionally biased region" description="Acidic residues" evidence="1">
    <location>
        <begin position="68"/>
        <end position="92"/>
    </location>
</feature>
<evidence type="ECO:0000313" key="3">
    <source>
        <dbReference type="Proteomes" id="UP000434172"/>
    </source>
</evidence>
<protein>
    <submittedName>
        <fullName evidence="2">Uncharacterized protein</fullName>
    </submittedName>
</protein>
<dbReference type="EMBL" id="WOWK01000196">
    <property type="protein sequence ID" value="KAF0315577.1"/>
    <property type="molecule type" value="Genomic_DNA"/>
</dbReference>
<feature type="non-terminal residue" evidence="2">
    <location>
        <position position="1"/>
    </location>
</feature>
<name>A0A8H3ZGV5_9PEZI</name>
<organism evidence="2 3">
    <name type="scientific">Colletotrichum asianum</name>
    <dbReference type="NCBI Taxonomy" id="702518"/>
    <lineage>
        <taxon>Eukaryota</taxon>
        <taxon>Fungi</taxon>
        <taxon>Dikarya</taxon>
        <taxon>Ascomycota</taxon>
        <taxon>Pezizomycotina</taxon>
        <taxon>Sordariomycetes</taxon>
        <taxon>Hypocreomycetidae</taxon>
        <taxon>Glomerellales</taxon>
        <taxon>Glomerellaceae</taxon>
        <taxon>Colletotrichum</taxon>
        <taxon>Colletotrichum gloeosporioides species complex</taxon>
    </lineage>
</organism>
<dbReference type="Proteomes" id="UP000434172">
    <property type="component" value="Unassembled WGS sequence"/>
</dbReference>
<proteinExistence type="predicted"/>
<accession>A0A8H3ZGV5</accession>
<feature type="region of interest" description="Disordered" evidence="1">
    <location>
        <begin position="61"/>
        <end position="102"/>
    </location>
</feature>
<comment type="caution">
    <text evidence="2">The sequence shown here is derived from an EMBL/GenBank/DDBJ whole genome shotgun (WGS) entry which is preliminary data.</text>
</comment>
<dbReference type="AlphaFoldDB" id="A0A8H3ZGV5"/>
<sequence>NQQGEVPPEDHQDPIRFAYPLYVDSECLNSLLAHDKELEKTGYELAAHRLVFIKAINAEQPQVHSGAEVEDDDDEDEEADESEKNDDEEKEGDENNGHEEVTDDPEFYWMLVTCRYLGVYWEIMGLGGQWERQSSSFRHPQKRPWKEI</sequence>
<evidence type="ECO:0000256" key="1">
    <source>
        <dbReference type="SAM" id="MobiDB-lite"/>
    </source>
</evidence>